<proteinExistence type="predicted"/>
<evidence type="ECO:0000313" key="2">
    <source>
        <dbReference type="Proteomes" id="UP000076489"/>
    </source>
</evidence>
<evidence type="ECO:0000313" key="1">
    <source>
        <dbReference type="EMBL" id="KZN16209.1"/>
    </source>
</evidence>
<accession>A0A166MTT6</accession>
<dbReference type="SUPFAM" id="SSF46955">
    <property type="entry name" value="Putative DNA-binding domain"/>
    <property type="match status" value="1"/>
</dbReference>
<dbReference type="Proteomes" id="UP000076489">
    <property type="component" value="Unassembled WGS sequence"/>
</dbReference>
<dbReference type="RefSeq" id="WP_063341397.1">
    <property type="nucleotide sequence ID" value="NZ_LUKJ01000003.1"/>
</dbReference>
<dbReference type="AlphaFoldDB" id="A0A166MTT6"/>
<comment type="caution">
    <text evidence="1">The sequence shown here is derived from an EMBL/GenBank/DDBJ whole genome shotgun (WGS) entry which is preliminary data.</text>
</comment>
<dbReference type="InterPro" id="IPR009061">
    <property type="entry name" value="DNA-bd_dom_put_sf"/>
</dbReference>
<sequence length="62" mass="7436">MQDERLPHKESAAYLGITSDTLNVWRCEKRYPIPYIKVGSKVFYWKRDLDAFLESRTVREEV</sequence>
<dbReference type="EMBL" id="LUKJ01000003">
    <property type="protein sequence ID" value="KZN16209.1"/>
    <property type="molecule type" value="Genomic_DNA"/>
</dbReference>
<name>A0A166MTT6_PSEFL</name>
<dbReference type="OrthoDB" id="5609458at2"/>
<reference evidence="2" key="1">
    <citation type="submission" date="2016-03" db="EMBL/GenBank/DDBJ databases">
        <authorList>
            <person name="Ray J."/>
            <person name="Price M."/>
            <person name="Deutschbauer A."/>
        </authorList>
    </citation>
    <scope>NUCLEOTIDE SEQUENCE [LARGE SCALE GENOMIC DNA]</scope>
    <source>
        <strain evidence="2">FW300-N1B4</strain>
    </source>
</reference>
<gene>
    <name evidence="1" type="ORF">A1D17_08580</name>
</gene>
<protein>
    <submittedName>
        <fullName evidence="1">Excisionase</fullName>
    </submittedName>
</protein>
<organism evidence="1 2">
    <name type="scientific">Pseudomonas fluorescens</name>
    <dbReference type="NCBI Taxonomy" id="294"/>
    <lineage>
        <taxon>Bacteria</taxon>
        <taxon>Pseudomonadati</taxon>
        <taxon>Pseudomonadota</taxon>
        <taxon>Gammaproteobacteria</taxon>
        <taxon>Pseudomonadales</taxon>
        <taxon>Pseudomonadaceae</taxon>
        <taxon>Pseudomonas</taxon>
    </lineage>
</organism>
<reference evidence="1 2" key="2">
    <citation type="journal article" date="2018" name="Nature">
        <title>Mutant phenotypes for thousands of bacterial genes of unknown function.</title>
        <authorList>
            <person name="Price M.N."/>
            <person name="Wetmore K.M."/>
            <person name="Waters R.J."/>
            <person name="Callaghan M."/>
            <person name="Ray J."/>
            <person name="Liu H."/>
            <person name="Kuehl J.V."/>
            <person name="Melnyk R.A."/>
            <person name="Lamson J.S."/>
            <person name="Suh Y."/>
            <person name="Carlson H.K."/>
            <person name="Esquivel Z."/>
            <person name="Sadeeshkumar H."/>
            <person name="Chakraborty R."/>
            <person name="Zane G.M."/>
            <person name="Rubin B.E."/>
            <person name="Wall J.D."/>
            <person name="Visel A."/>
            <person name="Bristow J."/>
            <person name="Blow M.J."/>
            <person name="Arkin A.P."/>
            <person name="Deutschbauer A.M."/>
        </authorList>
    </citation>
    <scope>NUCLEOTIDE SEQUENCE [LARGE SCALE GENOMIC DNA]</scope>
    <source>
        <strain evidence="1 2">FW300-N1B4</strain>
    </source>
</reference>